<dbReference type="PROSITE" id="PS50215">
    <property type="entry name" value="ADAM_MEPRO"/>
    <property type="match status" value="1"/>
</dbReference>
<feature type="domain" description="Peptidase M12B" evidence="20">
    <location>
        <begin position="258"/>
        <end position="514"/>
    </location>
</feature>
<evidence type="ECO:0000256" key="18">
    <source>
        <dbReference type="PROSITE-ProRule" id="PRU00276"/>
    </source>
</evidence>
<dbReference type="Gene3D" id="3.40.390.10">
    <property type="entry name" value="Collagenase (Catalytic Domain)"/>
    <property type="match status" value="1"/>
</dbReference>
<dbReference type="GeneTree" id="ENSGT00940000167121"/>
<feature type="compositionally biased region" description="Basic residues" evidence="19">
    <location>
        <begin position="19"/>
        <end position="29"/>
    </location>
</feature>
<organism evidence="22 23">
    <name type="scientific">Ciona savignyi</name>
    <name type="common">Pacific transparent sea squirt</name>
    <dbReference type="NCBI Taxonomy" id="51511"/>
    <lineage>
        <taxon>Eukaryota</taxon>
        <taxon>Metazoa</taxon>
        <taxon>Chordata</taxon>
        <taxon>Tunicata</taxon>
        <taxon>Ascidiacea</taxon>
        <taxon>Phlebobranchia</taxon>
        <taxon>Cionidae</taxon>
        <taxon>Ciona</taxon>
    </lineage>
</organism>
<feature type="binding site" evidence="16">
    <location>
        <position position="361"/>
    </location>
    <ligand>
        <name>Ca(2+)</name>
        <dbReference type="ChEBI" id="CHEBI:29108"/>
        <label>2</label>
    </ligand>
</feature>
<keyword evidence="12" id="KW-0865">Zymogen</keyword>
<evidence type="ECO:0000313" key="22">
    <source>
        <dbReference type="Ensembl" id="ENSCSAVP00000018286.1"/>
    </source>
</evidence>
<keyword evidence="10 16" id="KW-0862">Zinc</keyword>
<keyword evidence="9" id="KW-0378">Hydrolase</keyword>
<evidence type="ECO:0000256" key="19">
    <source>
        <dbReference type="SAM" id="MobiDB-lite"/>
    </source>
</evidence>
<evidence type="ECO:0000256" key="7">
    <source>
        <dbReference type="ARBA" id="ARBA00022729"/>
    </source>
</evidence>
<feature type="disulfide bond" evidence="17">
    <location>
        <begin position="379"/>
        <end position="385"/>
    </location>
</feature>
<feature type="binding site" evidence="16 18">
    <location>
        <position position="458"/>
    </location>
    <ligand>
        <name>Zn(2+)</name>
        <dbReference type="ChEBI" id="CHEBI:29105"/>
        <note>catalytic</note>
    </ligand>
</feature>
<comment type="subcellular location">
    <subcellularLocation>
        <location evidence="1">Secreted</location>
        <location evidence="1">Extracellular space</location>
        <location evidence="1">Extracellular matrix</location>
    </subcellularLocation>
</comment>
<dbReference type="PROSITE" id="PS51046">
    <property type="entry name" value="GON"/>
    <property type="match status" value="1"/>
</dbReference>
<evidence type="ECO:0000256" key="3">
    <source>
        <dbReference type="ARBA" id="ARBA00022530"/>
    </source>
</evidence>
<feature type="compositionally biased region" description="Basic and acidic residues" evidence="19">
    <location>
        <begin position="1081"/>
        <end position="1091"/>
    </location>
</feature>
<dbReference type="SMART" id="SM00608">
    <property type="entry name" value="ACR"/>
    <property type="match status" value="1"/>
</dbReference>
<dbReference type="FunFam" id="2.20.100.10:FF:000005">
    <property type="entry name" value="ADAM metallopeptidase with thrombospondin type 1 motif 9"/>
    <property type="match status" value="5"/>
</dbReference>
<dbReference type="SUPFAM" id="SSF55486">
    <property type="entry name" value="Metalloproteases ('zincins'), catalytic domain"/>
    <property type="match status" value="1"/>
</dbReference>
<reference evidence="22" key="3">
    <citation type="submission" date="2025-09" db="UniProtKB">
        <authorList>
            <consortium name="Ensembl"/>
        </authorList>
    </citation>
    <scope>IDENTIFICATION</scope>
</reference>
<name>H2ZL20_CIOSA</name>
<dbReference type="GO" id="GO:0030198">
    <property type="term" value="P:extracellular matrix organization"/>
    <property type="evidence" value="ECO:0007669"/>
    <property type="project" value="InterPro"/>
</dbReference>
<feature type="disulfide bond" evidence="17">
    <location>
        <begin position="464"/>
        <end position="493"/>
    </location>
</feature>
<dbReference type="InterPro" id="IPR006586">
    <property type="entry name" value="ADAM_Cys-rich"/>
</dbReference>
<evidence type="ECO:0000256" key="17">
    <source>
        <dbReference type="PIRSR" id="PIRSR613273-3"/>
    </source>
</evidence>
<comment type="cofactor">
    <cofactor evidence="16">
        <name>Zn(2+)</name>
        <dbReference type="ChEBI" id="CHEBI:29105"/>
    </cofactor>
    <text evidence="16">Binds 1 zinc ion per subunit.</text>
</comment>
<feature type="disulfide bond" evidence="17">
    <location>
        <begin position="553"/>
        <end position="586"/>
    </location>
</feature>
<dbReference type="InterPro" id="IPR001590">
    <property type="entry name" value="Peptidase_M12B"/>
</dbReference>
<feature type="active site" evidence="15 18">
    <location>
        <position position="449"/>
    </location>
</feature>
<keyword evidence="4" id="KW-0645">Protease</keyword>
<evidence type="ECO:0000256" key="10">
    <source>
        <dbReference type="ARBA" id="ARBA00022833"/>
    </source>
</evidence>
<evidence type="ECO:0000256" key="4">
    <source>
        <dbReference type="ARBA" id="ARBA00022670"/>
    </source>
</evidence>
<dbReference type="Ensembl" id="ENSCSAVT00000018486.1">
    <property type="protein sequence ID" value="ENSCSAVP00000018286.1"/>
    <property type="gene ID" value="ENSCSAVG00000010746.1"/>
</dbReference>
<accession>H2ZL20</accession>
<feature type="region of interest" description="Disordered" evidence="19">
    <location>
        <begin position="19"/>
        <end position="46"/>
    </location>
</feature>
<dbReference type="Gene3D" id="2.20.100.10">
    <property type="entry name" value="Thrombospondin type-1 (TSP1) repeat"/>
    <property type="match status" value="10"/>
</dbReference>
<dbReference type="InterPro" id="IPR012314">
    <property type="entry name" value="Pept_M12B_GON-ADAMTSs"/>
</dbReference>
<keyword evidence="6 16" id="KW-0479">Metal-binding</keyword>
<evidence type="ECO:0000256" key="15">
    <source>
        <dbReference type="PIRSR" id="PIRSR613273-1"/>
    </source>
</evidence>
<dbReference type="FunCoup" id="H2ZL20">
    <property type="interactions" value="1"/>
</dbReference>
<keyword evidence="13 17" id="KW-1015">Disulfide bond</keyword>
<proteinExistence type="predicted"/>
<dbReference type="PANTHER" id="PTHR13723:SF278">
    <property type="entry name" value="ADAM METALLOPEPTIDASE WITH THROMBOSPONDIN TYPE 1 MOTIF A, ISOFORM B"/>
    <property type="match status" value="1"/>
</dbReference>
<keyword evidence="2" id="KW-0964">Secreted</keyword>
<keyword evidence="8" id="KW-0677">Repeat</keyword>
<dbReference type="GO" id="GO:0006508">
    <property type="term" value="P:proteolysis"/>
    <property type="evidence" value="ECO:0007669"/>
    <property type="project" value="UniProtKB-KW"/>
</dbReference>
<dbReference type="Gene3D" id="2.60.120.830">
    <property type="match status" value="1"/>
</dbReference>
<dbReference type="STRING" id="51511.ENSCSAVP00000018286"/>
<dbReference type="InterPro" id="IPR041645">
    <property type="entry name" value="ADAMTS_CR_2"/>
</dbReference>
<dbReference type="InterPro" id="IPR002870">
    <property type="entry name" value="Peptidase_M12B_N"/>
</dbReference>
<feature type="binding site" evidence="16 18">
    <location>
        <position position="448"/>
    </location>
    <ligand>
        <name>Zn(2+)</name>
        <dbReference type="ChEBI" id="CHEBI:29105"/>
        <note>catalytic</note>
    </ligand>
</feature>
<evidence type="ECO:0000256" key="6">
    <source>
        <dbReference type="ARBA" id="ARBA00022723"/>
    </source>
</evidence>
<evidence type="ECO:0008006" key="24">
    <source>
        <dbReference type="Google" id="ProtNLM"/>
    </source>
</evidence>
<evidence type="ECO:0000256" key="11">
    <source>
        <dbReference type="ARBA" id="ARBA00023049"/>
    </source>
</evidence>
<feature type="disulfide bond" evidence="17">
    <location>
        <begin position="580"/>
        <end position="591"/>
    </location>
</feature>
<keyword evidence="14" id="KW-0325">Glycoprotein</keyword>
<dbReference type="MEROPS" id="M12.021"/>
<evidence type="ECO:0000256" key="12">
    <source>
        <dbReference type="ARBA" id="ARBA00023145"/>
    </source>
</evidence>
<feature type="binding site" evidence="16">
    <location>
        <position position="512"/>
    </location>
    <ligand>
        <name>Ca(2+)</name>
        <dbReference type="ChEBI" id="CHEBI:29108"/>
        <label>1</label>
    </ligand>
</feature>
<dbReference type="SUPFAM" id="SSF82895">
    <property type="entry name" value="TSP-1 type 1 repeat"/>
    <property type="match status" value="11"/>
</dbReference>
<dbReference type="Gene3D" id="3.40.1620.60">
    <property type="match status" value="1"/>
</dbReference>
<dbReference type="eggNOG" id="KOG3538">
    <property type="taxonomic scope" value="Eukaryota"/>
</dbReference>
<evidence type="ECO:0000256" key="16">
    <source>
        <dbReference type="PIRSR" id="PIRSR613273-2"/>
    </source>
</evidence>
<dbReference type="Pfam" id="PF19030">
    <property type="entry name" value="TSP1_ADAMTS"/>
    <property type="match status" value="11"/>
</dbReference>
<dbReference type="InterPro" id="IPR010294">
    <property type="entry name" value="ADAMTS_spacer1"/>
</dbReference>
<feature type="disulfide bond" evidence="17">
    <location>
        <begin position="547"/>
        <end position="567"/>
    </location>
</feature>
<feature type="binding site" evidence="16">
    <location>
        <position position="509"/>
    </location>
    <ligand>
        <name>Ca(2+)</name>
        <dbReference type="ChEBI" id="CHEBI:29108"/>
        <label>1</label>
    </ligand>
</feature>
<dbReference type="PANTHER" id="PTHR13723">
    <property type="entry name" value="ADAMTS A DISINTEGRIN AND METALLOPROTEASE WITH THROMBOSPONDIN MOTIFS PROTEASE"/>
    <property type="match status" value="1"/>
</dbReference>
<comment type="caution">
    <text evidence="18">Lacks conserved residue(s) required for the propagation of feature annotation.</text>
</comment>
<dbReference type="GO" id="GO:0004222">
    <property type="term" value="F:metalloendopeptidase activity"/>
    <property type="evidence" value="ECO:0007669"/>
    <property type="project" value="InterPro"/>
</dbReference>
<dbReference type="FunFam" id="2.20.100.10:FF:000006">
    <property type="entry name" value="A disintegrin and metalloproteinase with thrombospondin motifs 1"/>
    <property type="match status" value="1"/>
</dbReference>
<evidence type="ECO:0000313" key="23">
    <source>
        <dbReference type="Proteomes" id="UP000007875"/>
    </source>
</evidence>
<feature type="region of interest" description="Disordered" evidence="19">
    <location>
        <begin position="217"/>
        <end position="252"/>
    </location>
</feature>
<evidence type="ECO:0000256" key="1">
    <source>
        <dbReference type="ARBA" id="ARBA00004498"/>
    </source>
</evidence>
<dbReference type="SMART" id="SM00209">
    <property type="entry name" value="TSP1"/>
    <property type="match status" value="12"/>
</dbReference>
<dbReference type="Pfam" id="PF17771">
    <property type="entry name" value="ADAMTS_CR_2"/>
    <property type="match status" value="1"/>
</dbReference>
<feature type="binding site" evidence="16">
    <location>
        <position position="512"/>
    </location>
    <ligand>
        <name>Ca(2+)</name>
        <dbReference type="ChEBI" id="CHEBI:29108"/>
        <label>2</label>
    </ligand>
</feature>
<evidence type="ECO:0000256" key="9">
    <source>
        <dbReference type="ARBA" id="ARBA00022801"/>
    </source>
</evidence>
<evidence type="ECO:0000256" key="14">
    <source>
        <dbReference type="ARBA" id="ARBA00023180"/>
    </source>
</evidence>
<feature type="binding site" evidence="16">
    <location>
        <position position="261"/>
    </location>
    <ligand>
        <name>Ca(2+)</name>
        <dbReference type="ChEBI" id="CHEBI:29108"/>
        <label>1</label>
    </ligand>
</feature>
<keyword evidence="11" id="KW-0482">Metalloprotease</keyword>
<evidence type="ECO:0000259" key="20">
    <source>
        <dbReference type="PROSITE" id="PS50215"/>
    </source>
</evidence>
<feature type="disulfide bond" evidence="17">
    <location>
        <begin position="350"/>
        <end position="432"/>
    </location>
</feature>
<protein>
    <recommendedName>
        <fullName evidence="24">Peptidase M12B domain-containing protein</fullName>
    </recommendedName>
</protein>
<reference evidence="22" key="2">
    <citation type="submission" date="2025-08" db="UniProtKB">
        <authorList>
            <consortium name="Ensembl"/>
        </authorList>
    </citation>
    <scope>IDENTIFICATION</scope>
</reference>
<sequence length="2057" mass="230441">FEEHEVVVPIRVHHVTGHPVHHGRHFRTRKAQESRSTQRKKRRKEDHLEHGIANFSLDAFGERFMLHLTPFEGFLAPNYTLHYMGDAVKDDFAGATLGVPRHCFYSGYVNERPEHTVVLSVCSGLFGAFRTETSDYLIQPEEKMPKSNEVDEEGTKRHRIFRRSTRAAGGKGRSLCGYTAGTGDKIISYIRSTSFTHITQPKVRTDHLLGPRNPLLVEAESSKPLRPTASPVGGPINDQQQDSSSPRSRKKRYLSYPRNVEVMVTADNAMLQAHDDVEHYVLTLMAIVSFQVAGAFDLGQQSTLIVNHVYRDPSIENLVNIVLVKLIVIGDSQNGPRVARDAHTCLRNFCEWQFTQNDPDDSHPDHHDTSVLITGQDICRSNSACDTLGDRYDAHSAKFQNYLIYIVCVAFLLTRCLGLAELGTMCDLRKSCSINEDNGLSTAFTIAHEIGHEFNAPHDNNDKCLDARGRSVGLNVMSPTLDNNAHPWSWSKCSARFITSFLDNGNGQCLLDEPPQRILPLPTEEPGEVFDANAQCSFVYGPGVHHCDLMNTCARLWCINQNRSHGCRTTHVPWADGTRCGDRMWCQRGHCVPKDRRRIPVDGNWGEWSRFGDCSRRCGGGIKSAHRECDSPKPQYGGRYCTGKRKKFRPCNYQECPEETDIRAEQCAAYNNWSRHHRHRIRGIGPDAEWIPKYDGILLQDRCKLICQVKSEDQYAVPWYVLKPKVINGTPCGPDTTDICVEGVCKMAGCDHVLNSRTTVDECGICNGDNSACRTIQGSYNTGYNIGYNRVVIIPAGANNIVIIQRSYTDDAEDFNYLALRDARGNYILNGNRSVMKNKHHIHKRNNKKYKGPLYQCDYTGTDTAIEKINCSKAIGIDLIVEVLSAGDLMPPNIHYRYNIPVRDRLTFRWDPHGPPSPCSRMCDGKTKGKILCVRSDQQIVSDRKCSHLPKPSTIISPCNTRCQFTWQPKPTKCSVSCGRGTTRLDFECRKVSIETQWLSHVVEVVSDTWCPLPKPGGVSSCEGDCLSASWDYSAWSEVSGLHRIPCVVGNRLLQFNIFIILPCPQCSRTCGGGSQTRTGVCRDSRGREVNPDQCDDNGQSASRSCGNRPCPQWVVSAFSPCMVTCGSGVRHRRVWCGVRGAVRPDDQCSRKRKPPTTTLCTSHDCPKWTYDSWGPCSATCGEGTSVRLYRCVDHSSSTVSDSLCNTALLRHDTRTCHGTNIFHFESGGAVINSRHENARWRTGSWTPCSSSCGAGVRERYVSCRYIRSDVVALEEECGSAESRPAARESCEDTPCYGVWRTGVWTQCSVTCGEGTRTRYIRCAYDGRYQQDETHCMTEDRPTESESCSSAPFAYIPRRSSVSTVHKSRAHDTNRTRLGNWRTGRWSPCSSTCGGGTQKRAVVCYSPHTTTADCGSLDPPARIQVCNANPCPRWKRGRWGKCSKSCKGGRRIRNVYCVMSDGRATYNHRCNVILKPVEIERCGTGICTGGHRWRKGVWGAVRSLYELITVDNRSGSHRLAVPNCSVSIFVSEVFPLLLCHSSCSASCGRGSKTRSVECFNSNRAVVADAKCLATKPKPRVVRNCVKQRRCPRWRTGKWNQCSATCGTGIQLRRVNCRYKRKVIVDELCDVSNRPDDVISCNVTRCPSYKWQVERWRPCSVSCGDGTMTRLVTCTSLSTNSAVDSQLCVSEIGDTAKPADSQRCDNGPCSAFWRAGAWSEVRLEHVNVWLELRKISTTIVLTFVVQCTKTCGPGIQRRPVKCSFVDPITYKEKSVTSCRLSTRPYAVRDCDRGRCNSQVYWRVGSWSECSRTCGEGRSMRRVVCADRATQSSLADRVCEAIPSFRPDRTRICQLRPCIPTTCRELQSHRDLRRDGEYYLQVGGAMAKIYCRGMATSNPTEYITLPKGEEENYSEIYGYRLVNADTCPYNGSRDSSCACHRDYPEAGRTVYRKVRFDVASMRVIANQFTFATTKYGKEVPFAMAGDCYSRSNCPQGEFKMNFFGTGFVVSSNTRWLSYGEHPARKIQRSHNGEQITGKCGGYCSRCQPDPIVGLQLSHQ</sequence>
<feature type="disulfide bond" evidence="17">
    <location>
        <begin position="614"/>
        <end position="651"/>
    </location>
</feature>
<dbReference type="Pfam" id="PF08685">
    <property type="entry name" value="GON"/>
    <property type="match status" value="1"/>
</dbReference>
<dbReference type="InterPro" id="IPR013273">
    <property type="entry name" value="ADAMTS/ADAMTS-like"/>
</dbReference>
<dbReference type="Pfam" id="PF01562">
    <property type="entry name" value="Pep_M12B_propep"/>
    <property type="match status" value="1"/>
</dbReference>
<feature type="binding site" evidence="16">
    <location>
        <position position="261"/>
    </location>
    <ligand>
        <name>Ca(2+)</name>
        <dbReference type="ChEBI" id="CHEBI:29108"/>
        <label>2</label>
    </ligand>
</feature>
<reference evidence="23" key="1">
    <citation type="submission" date="2003-08" db="EMBL/GenBank/DDBJ databases">
        <authorList>
            <person name="Birren B."/>
            <person name="Nusbaum C."/>
            <person name="Abebe A."/>
            <person name="Abouelleil A."/>
            <person name="Adekoya E."/>
            <person name="Ait-zahra M."/>
            <person name="Allen N."/>
            <person name="Allen T."/>
            <person name="An P."/>
            <person name="Anderson M."/>
            <person name="Anderson S."/>
            <person name="Arachchi H."/>
            <person name="Armbruster J."/>
            <person name="Bachantsang P."/>
            <person name="Baldwin J."/>
            <person name="Barry A."/>
            <person name="Bayul T."/>
            <person name="Blitshsteyn B."/>
            <person name="Bloom T."/>
            <person name="Blye J."/>
            <person name="Boguslavskiy L."/>
            <person name="Borowsky M."/>
            <person name="Boukhgalter B."/>
            <person name="Brunache A."/>
            <person name="Butler J."/>
            <person name="Calixte N."/>
            <person name="Calvo S."/>
            <person name="Camarata J."/>
            <person name="Campo K."/>
            <person name="Chang J."/>
            <person name="Cheshatsang Y."/>
            <person name="Citroen M."/>
            <person name="Collymore A."/>
            <person name="Considine T."/>
            <person name="Cook A."/>
            <person name="Cooke P."/>
            <person name="Corum B."/>
            <person name="Cuomo C."/>
            <person name="David R."/>
            <person name="Dawoe T."/>
            <person name="Degray S."/>
            <person name="Dodge S."/>
            <person name="Dooley K."/>
            <person name="Dorje P."/>
            <person name="Dorjee K."/>
            <person name="Dorris L."/>
            <person name="Duffey N."/>
            <person name="Dupes A."/>
            <person name="Elkins T."/>
            <person name="Engels R."/>
            <person name="Erickson J."/>
            <person name="Farina A."/>
            <person name="Faro S."/>
            <person name="Ferreira P."/>
            <person name="Fischer H."/>
            <person name="Fitzgerald M."/>
            <person name="Foley K."/>
            <person name="Gage D."/>
            <person name="Galagan J."/>
            <person name="Gearin G."/>
            <person name="Gnerre S."/>
            <person name="Gnirke A."/>
            <person name="Goyette A."/>
            <person name="Graham J."/>
            <person name="Grandbois E."/>
            <person name="Gyaltsen K."/>
            <person name="Hafez N."/>
            <person name="Hagopian D."/>
            <person name="Hagos B."/>
            <person name="Hall J."/>
            <person name="Hatcher B."/>
            <person name="Heller A."/>
            <person name="Higgins H."/>
            <person name="Honan T."/>
            <person name="Horn A."/>
            <person name="Houde N."/>
            <person name="Hughes L."/>
            <person name="Hulme W."/>
            <person name="Husby E."/>
            <person name="Iliev I."/>
            <person name="Jaffe D."/>
            <person name="Jones C."/>
            <person name="Kamal M."/>
            <person name="Kamat A."/>
            <person name="Kamvysselis M."/>
            <person name="Karlsson E."/>
            <person name="Kells C."/>
            <person name="Kieu A."/>
            <person name="Kisner P."/>
            <person name="Kodira C."/>
            <person name="Kulbokas E."/>
            <person name="Labutti K."/>
            <person name="Lama D."/>
            <person name="Landers T."/>
            <person name="Leger J."/>
            <person name="Levine S."/>
            <person name="Lewis D."/>
            <person name="Lewis T."/>
            <person name="Lindblad-toh K."/>
            <person name="Liu X."/>
            <person name="Lokyitsang T."/>
            <person name="Lokyitsang Y."/>
            <person name="Lucien O."/>
            <person name="Lui A."/>
            <person name="Ma L.J."/>
            <person name="Mabbitt R."/>
            <person name="Macdonald J."/>
            <person name="Maclean C."/>
            <person name="Major J."/>
            <person name="Manning J."/>
            <person name="Marabella R."/>
            <person name="Maru K."/>
            <person name="Matthews C."/>
            <person name="Mauceli E."/>
            <person name="Mccarthy M."/>
            <person name="Mcdonough S."/>
            <person name="Mcghee T."/>
            <person name="Meldrim J."/>
            <person name="Meneus L."/>
            <person name="Mesirov J."/>
            <person name="Mihalev A."/>
            <person name="Mihova T."/>
            <person name="Mikkelsen T."/>
            <person name="Mlenga V."/>
            <person name="Moru K."/>
            <person name="Mozes J."/>
            <person name="Mulrain L."/>
            <person name="Munson G."/>
            <person name="Naylor J."/>
            <person name="Newes C."/>
            <person name="Nguyen C."/>
            <person name="Nguyen N."/>
            <person name="Nguyen T."/>
            <person name="Nicol R."/>
            <person name="Nielsen C."/>
            <person name="Nizzari M."/>
            <person name="Norbu C."/>
            <person name="Norbu N."/>
            <person name="O'donnell P."/>
            <person name="Okoawo O."/>
            <person name="O'leary S."/>
            <person name="Omotosho B."/>
            <person name="O'neill K."/>
            <person name="Osman S."/>
            <person name="Parker S."/>
            <person name="Perrin D."/>
            <person name="Phunkhang P."/>
            <person name="Piqani B."/>
            <person name="Purcell S."/>
            <person name="Rachupka T."/>
            <person name="Ramasamy U."/>
            <person name="Rameau R."/>
            <person name="Ray V."/>
            <person name="Raymond C."/>
            <person name="Retta R."/>
            <person name="Richardson S."/>
            <person name="Rise C."/>
            <person name="Rodriguez J."/>
            <person name="Rogers J."/>
            <person name="Rogov P."/>
            <person name="Rutman M."/>
            <person name="Schupbach R."/>
            <person name="Seaman C."/>
            <person name="Settipalli S."/>
            <person name="Sharpe T."/>
            <person name="Sheridan J."/>
            <person name="Sherpa N."/>
            <person name="Shi J."/>
            <person name="Smirnov S."/>
            <person name="Smith C."/>
            <person name="Sougnez C."/>
            <person name="Spencer B."/>
            <person name="Stalker J."/>
            <person name="Stange-thomann N."/>
            <person name="Stavropoulos S."/>
            <person name="Stetson K."/>
            <person name="Stone C."/>
            <person name="Stone S."/>
            <person name="Stubbs M."/>
            <person name="Talamas J."/>
            <person name="Tchuinga P."/>
            <person name="Tenzing P."/>
            <person name="Tesfaye S."/>
            <person name="Theodore J."/>
            <person name="Thoulutsang Y."/>
            <person name="Topham K."/>
            <person name="Towey S."/>
            <person name="Tsamla T."/>
            <person name="Tsomo N."/>
            <person name="Vallee D."/>
            <person name="Vassiliev H."/>
            <person name="Venkataraman V."/>
            <person name="Vinson J."/>
            <person name="Vo A."/>
            <person name="Wade C."/>
            <person name="Wang S."/>
            <person name="Wangchuk T."/>
            <person name="Wangdi T."/>
            <person name="Whittaker C."/>
            <person name="Wilkinson J."/>
            <person name="Wu Y."/>
            <person name="Wyman D."/>
            <person name="Yadav S."/>
            <person name="Yang S."/>
            <person name="Yang X."/>
            <person name="Yeager S."/>
            <person name="Yee E."/>
            <person name="Young G."/>
            <person name="Zainoun J."/>
            <person name="Zembeck L."/>
            <person name="Zimmer A."/>
            <person name="Zody M."/>
            <person name="Lander E."/>
        </authorList>
    </citation>
    <scope>NUCLEOTIDE SEQUENCE [LARGE SCALE GENOMIC DNA]</scope>
</reference>
<feature type="region of interest" description="Disordered" evidence="19">
    <location>
        <begin position="1078"/>
        <end position="1105"/>
    </location>
</feature>
<dbReference type="InterPro" id="IPR036383">
    <property type="entry name" value="TSP1_rpt_sf"/>
</dbReference>
<feature type="disulfide bond" evidence="17">
    <location>
        <begin position="426"/>
        <end position="509"/>
    </location>
</feature>
<dbReference type="InterPro" id="IPR050439">
    <property type="entry name" value="ADAMTS_ADAMTS-like"/>
</dbReference>
<keyword evidence="23" id="KW-1185">Reference proteome</keyword>
<dbReference type="PRINTS" id="PR01857">
    <property type="entry name" value="ADAMTSFAMILY"/>
</dbReference>
<dbReference type="InterPro" id="IPR000884">
    <property type="entry name" value="TSP1_rpt"/>
</dbReference>
<dbReference type="Proteomes" id="UP000007875">
    <property type="component" value="Unassembled WGS sequence"/>
</dbReference>
<dbReference type="Pfam" id="PF00090">
    <property type="entry name" value="TSP_1"/>
    <property type="match status" value="1"/>
</dbReference>
<feature type="disulfide bond" evidence="17">
    <location>
        <begin position="536"/>
        <end position="558"/>
    </location>
</feature>
<feature type="disulfide bond" evidence="17">
    <location>
        <begin position="629"/>
        <end position="641"/>
    </location>
</feature>
<feature type="disulfide bond" evidence="17">
    <location>
        <begin position="618"/>
        <end position="656"/>
    </location>
</feature>
<evidence type="ECO:0000256" key="13">
    <source>
        <dbReference type="ARBA" id="ARBA00023157"/>
    </source>
</evidence>
<keyword evidence="7" id="KW-0732">Signal</keyword>
<evidence type="ECO:0000256" key="8">
    <source>
        <dbReference type="ARBA" id="ARBA00022737"/>
    </source>
</evidence>
<dbReference type="Pfam" id="PF05986">
    <property type="entry name" value="ADAMTS_spacer1"/>
    <property type="match status" value="1"/>
</dbReference>
<feature type="binding site" evidence="16">
    <location>
        <position position="361"/>
    </location>
    <ligand>
        <name>Ca(2+)</name>
        <dbReference type="ChEBI" id="CHEBI:29108"/>
        <label>1</label>
    </ligand>
</feature>
<feature type="binding site" evidence="16 18">
    <location>
        <position position="452"/>
    </location>
    <ligand>
        <name>Zn(2+)</name>
        <dbReference type="ChEBI" id="CHEBI:29105"/>
        <note>catalytic</note>
    </ligand>
</feature>
<keyword evidence="16" id="KW-0106">Calcium</keyword>
<dbReference type="OMA" id="DNDFQFA"/>
<dbReference type="InterPro" id="IPR024079">
    <property type="entry name" value="MetalloPept_cat_dom_sf"/>
</dbReference>
<dbReference type="PROSITE" id="PS50092">
    <property type="entry name" value="TSP1"/>
    <property type="match status" value="12"/>
</dbReference>
<dbReference type="CDD" id="cd04273">
    <property type="entry name" value="ZnMc_ADAMTS_like"/>
    <property type="match status" value="1"/>
</dbReference>
<keyword evidence="5" id="KW-0165">Cleavage on pair of basic residues</keyword>
<evidence type="ECO:0000256" key="5">
    <source>
        <dbReference type="ARBA" id="ARBA00022685"/>
    </source>
</evidence>
<dbReference type="GO" id="GO:0008270">
    <property type="term" value="F:zinc ion binding"/>
    <property type="evidence" value="ECO:0007669"/>
    <property type="project" value="InterPro"/>
</dbReference>
<keyword evidence="3" id="KW-0272">Extracellular matrix</keyword>
<feature type="binding site" evidence="16">
    <location>
        <position position="368"/>
    </location>
    <ligand>
        <name>Ca(2+)</name>
        <dbReference type="ChEBI" id="CHEBI:29108"/>
        <label>1</label>
    </ligand>
</feature>
<dbReference type="InParanoid" id="H2ZL20"/>
<evidence type="ECO:0000256" key="2">
    <source>
        <dbReference type="ARBA" id="ARBA00022525"/>
    </source>
</evidence>
<evidence type="ECO:0000259" key="21">
    <source>
        <dbReference type="PROSITE" id="PS51046"/>
    </source>
</evidence>
<feature type="domain" description="GON" evidence="21">
    <location>
        <begin position="1857"/>
        <end position="2057"/>
    </location>
</feature>
<dbReference type="Pfam" id="PF01421">
    <property type="entry name" value="Reprolysin"/>
    <property type="match status" value="1"/>
</dbReference>